<dbReference type="Gene3D" id="3.40.630.30">
    <property type="match status" value="1"/>
</dbReference>
<dbReference type="Proteomes" id="UP000182762">
    <property type="component" value="Unassembled WGS sequence"/>
</dbReference>
<evidence type="ECO:0000259" key="1">
    <source>
        <dbReference type="PROSITE" id="PS51186"/>
    </source>
</evidence>
<dbReference type="PROSITE" id="PS51186">
    <property type="entry name" value="GNAT"/>
    <property type="match status" value="1"/>
</dbReference>
<dbReference type="RefSeq" id="WP_061803212.1">
    <property type="nucleotide sequence ID" value="NZ_FOXX01000007.1"/>
</dbReference>
<sequence length="146" mass="16865">MSFTLKPFNNLTPKELYAILKARIDVFVVEQNCLYHEADDKDQECYHLFKEEDGIIAAYVRILPRGVSYKEASIGRVLVYKDFRGSGLGYEVMERALKFLEEELCETTIKIQAQAHLEKFYGSFGFQAITLPYDDEGIPHVDMIKK</sequence>
<evidence type="ECO:0000313" key="2">
    <source>
        <dbReference type="EMBL" id="SFQ71186.1"/>
    </source>
</evidence>
<proteinExistence type="predicted"/>
<dbReference type="Pfam" id="PF13673">
    <property type="entry name" value="Acetyltransf_10"/>
    <property type="match status" value="1"/>
</dbReference>
<dbReference type="CDD" id="cd04301">
    <property type="entry name" value="NAT_SF"/>
    <property type="match status" value="1"/>
</dbReference>
<accession>A0A1I6ARB4</accession>
<comment type="caution">
    <text evidence="2">The sequence shown here is derived from an EMBL/GenBank/DDBJ whole genome shotgun (WGS) entry which is preliminary data.</text>
</comment>
<gene>
    <name evidence="2" type="ORF">SAMN02745910_02908</name>
</gene>
<dbReference type="InterPro" id="IPR016181">
    <property type="entry name" value="Acyl_CoA_acyltransferase"/>
</dbReference>
<dbReference type="SUPFAM" id="SSF55729">
    <property type="entry name" value="Acyl-CoA N-acyltransferases (Nat)"/>
    <property type="match status" value="1"/>
</dbReference>
<dbReference type="InterPro" id="IPR000182">
    <property type="entry name" value="GNAT_dom"/>
</dbReference>
<name>A0A1I6ARB4_9BACI</name>
<feature type="domain" description="N-acetyltransferase" evidence="1">
    <location>
        <begin position="6"/>
        <end position="146"/>
    </location>
</feature>
<reference evidence="2 3" key="1">
    <citation type="submission" date="2016-10" db="EMBL/GenBank/DDBJ databases">
        <authorList>
            <person name="Varghese N."/>
            <person name="Submissions S."/>
        </authorList>
    </citation>
    <scope>NUCLEOTIDE SEQUENCE [LARGE SCALE GENOMIC DNA]</scope>
    <source>
        <strain evidence="2 3">DSM 13796</strain>
    </source>
</reference>
<keyword evidence="3" id="KW-1185">Reference proteome</keyword>
<dbReference type="EMBL" id="FOXX01000007">
    <property type="protein sequence ID" value="SFQ71186.1"/>
    <property type="molecule type" value="Genomic_DNA"/>
</dbReference>
<protein>
    <submittedName>
        <fullName evidence="2">ElaA protein</fullName>
    </submittedName>
</protein>
<organism evidence="2 3">
    <name type="scientific">Priestia endophytica DSM 13796</name>
    <dbReference type="NCBI Taxonomy" id="1121089"/>
    <lineage>
        <taxon>Bacteria</taxon>
        <taxon>Bacillati</taxon>
        <taxon>Bacillota</taxon>
        <taxon>Bacilli</taxon>
        <taxon>Bacillales</taxon>
        <taxon>Bacillaceae</taxon>
        <taxon>Priestia</taxon>
    </lineage>
</organism>
<dbReference type="GeneID" id="93711532"/>
<evidence type="ECO:0000313" key="3">
    <source>
        <dbReference type="Proteomes" id="UP000182762"/>
    </source>
</evidence>